<comment type="similarity">
    <text evidence="1">Belongs to the peptidase S49 family.</text>
</comment>
<gene>
    <name evidence="6" type="ORF">F1189_06710</name>
</gene>
<dbReference type="Pfam" id="PF01343">
    <property type="entry name" value="Peptidase_S49"/>
    <property type="match status" value="1"/>
</dbReference>
<keyword evidence="2" id="KW-0645">Protease</keyword>
<dbReference type="SUPFAM" id="SSF52096">
    <property type="entry name" value="ClpP/crotonase"/>
    <property type="match status" value="1"/>
</dbReference>
<comment type="caution">
    <text evidence="6">The sequence shown here is derived from an EMBL/GenBank/DDBJ whole genome shotgun (WGS) entry which is preliminary data.</text>
</comment>
<dbReference type="Gene3D" id="3.90.226.10">
    <property type="entry name" value="2-enoyl-CoA Hydratase, Chain A, domain 1"/>
    <property type="match status" value="1"/>
</dbReference>
<keyword evidence="4" id="KW-0720">Serine protease</keyword>
<dbReference type="PANTHER" id="PTHR42987:SF8">
    <property type="entry name" value="PROTEINASE"/>
    <property type="match status" value="1"/>
</dbReference>
<feature type="domain" description="Peptidase S49" evidence="5">
    <location>
        <begin position="65"/>
        <end position="208"/>
    </location>
</feature>
<organism evidence="6 7">
    <name type="scientific">Rhodovastum atsumiense</name>
    <dbReference type="NCBI Taxonomy" id="504468"/>
    <lineage>
        <taxon>Bacteria</taxon>
        <taxon>Pseudomonadati</taxon>
        <taxon>Pseudomonadota</taxon>
        <taxon>Alphaproteobacteria</taxon>
        <taxon>Acetobacterales</taxon>
        <taxon>Acetobacteraceae</taxon>
        <taxon>Rhodovastum</taxon>
    </lineage>
</organism>
<dbReference type="OrthoDB" id="9764363at2"/>
<evidence type="ECO:0000313" key="6">
    <source>
        <dbReference type="EMBL" id="KAA5613136.1"/>
    </source>
</evidence>
<dbReference type="AlphaFoldDB" id="A0A5M6IXQ9"/>
<dbReference type="InterPro" id="IPR029045">
    <property type="entry name" value="ClpP/crotonase-like_dom_sf"/>
</dbReference>
<dbReference type="PANTHER" id="PTHR42987">
    <property type="entry name" value="PEPTIDASE S49"/>
    <property type="match status" value="1"/>
</dbReference>
<dbReference type="InterPro" id="IPR047272">
    <property type="entry name" value="S49_SppA_C"/>
</dbReference>
<sequence>MIRLHGAIAARVGTLNIAACGRLVDAAFRAAGAGGTVVLDIDSPGGSPVQSDLIAARIRRRAGETQARVVAVIEETAASGGYWLACAADEIVANPMSVVGSIGVRGGGFGFDQAIARLGVQRRLYTAGQNKARLDPFSPERAEDVAFVNELIGELHERFKAWVRTRRGGRLKAGDEVLFDGSFWLGERGVALGLVDRLGDLDSVVKEVGGEKARAQVFRPRQRGMLGRLPRLVAEALLDAAEARATPRF</sequence>
<reference evidence="6 7" key="1">
    <citation type="submission" date="2019-09" db="EMBL/GenBank/DDBJ databases">
        <title>Genome sequence of Rhodovastum atsumiense, a diverse member of the Acetobacteraceae family of non-sulfur purple photosynthetic bacteria.</title>
        <authorList>
            <person name="Meyer T."/>
            <person name="Kyndt J."/>
        </authorList>
    </citation>
    <scope>NUCLEOTIDE SEQUENCE [LARGE SCALE GENOMIC DNA]</scope>
    <source>
        <strain evidence="6 7">DSM 21279</strain>
    </source>
</reference>
<accession>A0A5M6IXQ9</accession>
<protein>
    <submittedName>
        <fullName evidence="6">S49 family peptidase</fullName>
    </submittedName>
</protein>
<evidence type="ECO:0000256" key="1">
    <source>
        <dbReference type="ARBA" id="ARBA00008683"/>
    </source>
</evidence>
<evidence type="ECO:0000259" key="5">
    <source>
        <dbReference type="Pfam" id="PF01343"/>
    </source>
</evidence>
<dbReference type="InterPro" id="IPR002142">
    <property type="entry name" value="Peptidase_S49"/>
</dbReference>
<dbReference type="Proteomes" id="UP000325255">
    <property type="component" value="Unassembled WGS sequence"/>
</dbReference>
<evidence type="ECO:0000256" key="2">
    <source>
        <dbReference type="ARBA" id="ARBA00022670"/>
    </source>
</evidence>
<keyword evidence="7" id="KW-1185">Reference proteome</keyword>
<name>A0A5M6IXQ9_9PROT</name>
<dbReference type="GO" id="GO:0008236">
    <property type="term" value="F:serine-type peptidase activity"/>
    <property type="evidence" value="ECO:0007669"/>
    <property type="project" value="UniProtKB-KW"/>
</dbReference>
<dbReference type="Gene3D" id="6.20.330.10">
    <property type="match status" value="1"/>
</dbReference>
<evidence type="ECO:0000313" key="7">
    <source>
        <dbReference type="Proteomes" id="UP000325255"/>
    </source>
</evidence>
<evidence type="ECO:0000256" key="3">
    <source>
        <dbReference type="ARBA" id="ARBA00022801"/>
    </source>
</evidence>
<dbReference type="GO" id="GO:0006508">
    <property type="term" value="P:proteolysis"/>
    <property type="evidence" value="ECO:0007669"/>
    <property type="project" value="UniProtKB-KW"/>
</dbReference>
<dbReference type="EMBL" id="VWPK01000008">
    <property type="protein sequence ID" value="KAA5613136.1"/>
    <property type="molecule type" value="Genomic_DNA"/>
</dbReference>
<keyword evidence="3" id="KW-0378">Hydrolase</keyword>
<proteinExistence type="inferred from homology"/>
<evidence type="ECO:0000256" key="4">
    <source>
        <dbReference type="ARBA" id="ARBA00022825"/>
    </source>
</evidence>
<dbReference type="CDD" id="cd07023">
    <property type="entry name" value="S49_Sppa_N_C"/>
    <property type="match status" value="1"/>
</dbReference>